<gene>
    <name evidence="4" type="ORF">KHA94_06870</name>
</gene>
<evidence type="ECO:0000256" key="1">
    <source>
        <dbReference type="ARBA" id="ARBA00022723"/>
    </source>
</evidence>
<dbReference type="InterPro" id="IPR002509">
    <property type="entry name" value="NODB_dom"/>
</dbReference>
<dbReference type="Proteomes" id="UP000681027">
    <property type="component" value="Unassembled WGS sequence"/>
</dbReference>
<accession>A0ABS5NQ31</accession>
<dbReference type="InterPro" id="IPR011330">
    <property type="entry name" value="Glyco_hydro/deAcase_b/a-brl"/>
</dbReference>
<dbReference type="Pfam" id="PF01522">
    <property type="entry name" value="Polysacc_deac_1"/>
    <property type="match status" value="1"/>
</dbReference>
<dbReference type="PROSITE" id="PS51677">
    <property type="entry name" value="NODB"/>
    <property type="match status" value="1"/>
</dbReference>
<evidence type="ECO:0000313" key="4">
    <source>
        <dbReference type="EMBL" id="MBS4189926.1"/>
    </source>
</evidence>
<protein>
    <submittedName>
        <fullName evidence="4">Polysaccharide deacetylase family protein</fullName>
    </submittedName>
</protein>
<dbReference type="SUPFAM" id="SSF88713">
    <property type="entry name" value="Glycoside hydrolase/deacetylase"/>
    <property type="match status" value="1"/>
</dbReference>
<comment type="caution">
    <text evidence="4">The sequence shown here is derived from an EMBL/GenBank/DDBJ whole genome shotgun (WGS) entry which is preliminary data.</text>
</comment>
<dbReference type="RefSeq" id="WP_213101422.1">
    <property type="nucleotide sequence ID" value="NZ_JAGYPM010000002.1"/>
</dbReference>
<dbReference type="Gene3D" id="3.20.20.370">
    <property type="entry name" value="Glycoside hydrolase/deacetylase"/>
    <property type="match status" value="1"/>
</dbReference>
<feature type="domain" description="NodB homology" evidence="3">
    <location>
        <begin position="232"/>
        <end position="407"/>
    </location>
</feature>
<evidence type="ECO:0000259" key="3">
    <source>
        <dbReference type="PROSITE" id="PS51677"/>
    </source>
</evidence>
<sequence length="410" mass="47204">MSVYHGKILELVAIEKSNEKSYLRIKLSFEQEDELFWEIDSDTAENLITISEFDENHKYRLSLHTTIDTNKKQYISYMTRTYREKSERIYFACSADYKNNLDSIKNTQSVNDFKKLPYLSSNLSAIEEKKIEEKNKAVNSKGYKLPFKWVSVVMICVIFSILFGYSNHSNLNEPEINNNTIPIAEAKTVDVNEVNSNNVVTPATKLVKDESTPSSPPYIKLDESIAYSLPEGYVALTFDDGPSKYTVEIVDILKKYKVGGTFFFIGTNAKKRPDDVRYVQSNKYSIGSHSMNHLIMSDLSYEKQENEFIQGNKVIEDITNEKVVLFRPPYAAFNDQTKDAVNHHQNKIVLWNRDTEDWKSRDADKIFNYIHNTESSGSIILLHESQAVIDALPKIIEHLQEQNLKIVSLQ</sequence>
<dbReference type="InterPro" id="IPR050248">
    <property type="entry name" value="Polysacc_deacetylase_ArnD"/>
</dbReference>
<keyword evidence="5" id="KW-1185">Reference proteome</keyword>
<organism evidence="4 5">
    <name type="scientific">Cytobacillus citreus</name>
    <dbReference type="NCBI Taxonomy" id="2833586"/>
    <lineage>
        <taxon>Bacteria</taxon>
        <taxon>Bacillati</taxon>
        <taxon>Bacillota</taxon>
        <taxon>Bacilli</taxon>
        <taxon>Bacillales</taxon>
        <taxon>Bacillaceae</taxon>
        <taxon>Cytobacillus</taxon>
    </lineage>
</organism>
<keyword evidence="1" id="KW-0479">Metal-binding</keyword>
<dbReference type="CDD" id="cd10917">
    <property type="entry name" value="CE4_NodB_like_6s_7s"/>
    <property type="match status" value="1"/>
</dbReference>
<keyword evidence="2" id="KW-0378">Hydrolase</keyword>
<name>A0ABS5NQ31_9BACI</name>
<evidence type="ECO:0000313" key="5">
    <source>
        <dbReference type="Proteomes" id="UP000681027"/>
    </source>
</evidence>
<dbReference type="PANTHER" id="PTHR10587:SF133">
    <property type="entry name" value="CHITIN DEACETYLASE 1-RELATED"/>
    <property type="match status" value="1"/>
</dbReference>
<proteinExistence type="predicted"/>
<dbReference type="PANTHER" id="PTHR10587">
    <property type="entry name" value="GLYCOSYL TRANSFERASE-RELATED"/>
    <property type="match status" value="1"/>
</dbReference>
<reference evidence="4 5" key="1">
    <citation type="submission" date="2021-05" db="EMBL/GenBank/DDBJ databases">
        <title>Novel Bacillus species.</title>
        <authorList>
            <person name="Liu G."/>
        </authorList>
    </citation>
    <scope>NUCLEOTIDE SEQUENCE [LARGE SCALE GENOMIC DNA]</scope>
    <source>
        <strain evidence="4 5">FJAT-49705</strain>
    </source>
</reference>
<dbReference type="EMBL" id="JAGYPM010000002">
    <property type="protein sequence ID" value="MBS4189926.1"/>
    <property type="molecule type" value="Genomic_DNA"/>
</dbReference>
<evidence type="ECO:0000256" key="2">
    <source>
        <dbReference type="ARBA" id="ARBA00022801"/>
    </source>
</evidence>